<name>A0ABT5DRD3_9BACT</name>
<dbReference type="SMART" id="SM00862">
    <property type="entry name" value="Trans_reg_C"/>
    <property type="match status" value="1"/>
</dbReference>
<sequence length="222" mass="24566">MRILLVEDNATLFEVIQQGLQEEGMDVVHVAEAAVALCRARGADLDVIVLDLGLPDGDGLDVLQELRRLHRPVPVLVLTARDALEARVRAFELGADDYLVKPFAFGELVARIRALSRRASQPRWWPQSDEEVVLDDGHVVRCAGQDVALSPREYALLSYLLRRRGEVVPRSDILRDVFGCAVDPGTNTIDVHLTHLRRKLVGKAVRIETVRGAGLRCKVGAN</sequence>
<dbReference type="InterPro" id="IPR036388">
    <property type="entry name" value="WH-like_DNA-bd_sf"/>
</dbReference>
<dbReference type="Pfam" id="PF00486">
    <property type="entry name" value="Trans_reg_C"/>
    <property type="match status" value="1"/>
</dbReference>
<dbReference type="RefSeq" id="WP_272084664.1">
    <property type="nucleotide sequence ID" value="NZ_JAQNDL010000001.1"/>
</dbReference>
<dbReference type="SUPFAM" id="SSF52172">
    <property type="entry name" value="CheY-like"/>
    <property type="match status" value="1"/>
</dbReference>
<feature type="DNA-binding region" description="OmpR/PhoB-type" evidence="3">
    <location>
        <begin position="119"/>
        <end position="219"/>
    </location>
</feature>
<dbReference type="Gene3D" id="3.40.50.2300">
    <property type="match status" value="1"/>
</dbReference>
<feature type="modified residue" description="4-aspartylphosphate" evidence="2">
    <location>
        <position position="51"/>
    </location>
</feature>
<dbReference type="PROSITE" id="PS51755">
    <property type="entry name" value="OMPR_PHOB"/>
    <property type="match status" value="1"/>
</dbReference>
<evidence type="ECO:0000256" key="1">
    <source>
        <dbReference type="ARBA" id="ARBA00023125"/>
    </source>
</evidence>
<evidence type="ECO:0000259" key="4">
    <source>
        <dbReference type="PROSITE" id="PS50110"/>
    </source>
</evidence>
<proteinExistence type="predicted"/>
<evidence type="ECO:0000256" key="3">
    <source>
        <dbReference type="PROSITE-ProRule" id="PRU01091"/>
    </source>
</evidence>
<dbReference type="EMBL" id="JAQNDL010000001">
    <property type="protein sequence ID" value="MDC0716217.1"/>
    <property type="molecule type" value="Genomic_DNA"/>
</dbReference>
<protein>
    <submittedName>
        <fullName evidence="6">Response regulator transcription factor</fullName>
    </submittedName>
</protein>
<comment type="caution">
    <text evidence="6">The sequence shown here is derived from an EMBL/GenBank/DDBJ whole genome shotgun (WGS) entry which is preliminary data.</text>
</comment>
<feature type="domain" description="Response regulatory" evidence="4">
    <location>
        <begin position="2"/>
        <end position="116"/>
    </location>
</feature>
<dbReference type="Pfam" id="PF00072">
    <property type="entry name" value="Response_reg"/>
    <property type="match status" value="1"/>
</dbReference>
<dbReference type="PANTHER" id="PTHR48111:SF36">
    <property type="entry name" value="TRANSCRIPTIONAL REGULATORY PROTEIN CUTR"/>
    <property type="match status" value="1"/>
</dbReference>
<gene>
    <name evidence="6" type="ORF">POL25_04900</name>
</gene>
<keyword evidence="2" id="KW-0597">Phosphoprotein</keyword>
<evidence type="ECO:0000313" key="7">
    <source>
        <dbReference type="Proteomes" id="UP001221686"/>
    </source>
</evidence>
<dbReference type="SUPFAM" id="SSF46894">
    <property type="entry name" value="C-terminal effector domain of the bipartite response regulators"/>
    <property type="match status" value="1"/>
</dbReference>
<dbReference type="InterPro" id="IPR016032">
    <property type="entry name" value="Sig_transdc_resp-reg_C-effctor"/>
</dbReference>
<accession>A0ABT5DRD3</accession>
<reference evidence="6 7" key="1">
    <citation type="submission" date="2022-11" db="EMBL/GenBank/DDBJ databases">
        <title>Minimal conservation of predation-associated metabolite biosynthetic gene clusters underscores biosynthetic potential of Myxococcota including descriptions for ten novel species: Archangium lansinium sp. nov., Myxococcus landrumus sp. nov., Nannocystis bai.</title>
        <authorList>
            <person name="Ahearne A."/>
            <person name="Stevens C."/>
            <person name="Dowd S."/>
        </authorList>
    </citation>
    <scope>NUCLEOTIDE SEQUENCE [LARGE SCALE GENOMIC DNA]</scope>
    <source>
        <strain evidence="6 7">BB15-2</strain>
    </source>
</reference>
<evidence type="ECO:0000313" key="6">
    <source>
        <dbReference type="EMBL" id="MDC0716217.1"/>
    </source>
</evidence>
<keyword evidence="7" id="KW-1185">Reference proteome</keyword>
<dbReference type="PANTHER" id="PTHR48111">
    <property type="entry name" value="REGULATOR OF RPOS"/>
    <property type="match status" value="1"/>
</dbReference>
<evidence type="ECO:0000256" key="2">
    <source>
        <dbReference type="PROSITE-ProRule" id="PRU00169"/>
    </source>
</evidence>
<dbReference type="InterPro" id="IPR001789">
    <property type="entry name" value="Sig_transdc_resp-reg_receiver"/>
</dbReference>
<dbReference type="InterPro" id="IPR039420">
    <property type="entry name" value="WalR-like"/>
</dbReference>
<dbReference type="SMART" id="SM00448">
    <property type="entry name" value="REC"/>
    <property type="match status" value="1"/>
</dbReference>
<keyword evidence="1 3" id="KW-0238">DNA-binding</keyword>
<feature type="domain" description="OmpR/PhoB-type" evidence="5">
    <location>
        <begin position="119"/>
        <end position="219"/>
    </location>
</feature>
<dbReference type="Gene3D" id="1.10.10.10">
    <property type="entry name" value="Winged helix-like DNA-binding domain superfamily/Winged helix DNA-binding domain"/>
    <property type="match status" value="1"/>
</dbReference>
<organism evidence="6 7">
    <name type="scientific">Nannocystis bainbridge</name>
    <dbReference type="NCBI Taxonomy" id="2995303"/>
    <lineage>
        <taxon>Bacteria</taxon>
        <taxon>Pseudomonadati</taxon>
        <taxon>Myxococcota</taxon>
        <taxon>Polyangia</taxon>
        <taxon>Nannocystales</taxon>
        <taxon>Nannocystaceae</taxon>
        <taxon>Nannocystis</taxon>
    </lineage>
</organism>
<dbReference type="InterPro" id="IPR001867">
    <property type="entry name" value="OmpR/PhoB-type_DNA-bd"/>
</dbReference>
<dbReference type="Proteomes" id="UP001221686">
    <property type="component" value="Unassembled WGS sequence"/>
</dbReference>
<dbReference type="CDD" id="cd00383">
    <property type="entry name" value="trans_reg_C"/>
    <property type="match status" value="1"/>
</dbReference>
<evidence type="ECO:0000259" key="5">
    <source>
        <dbReference type="PROSITE" id="PS51755"/>
    </source>
</evidence>
<dbReference type="PROSITE" id="PS50110">
    <property type="entry name" value="RESPONSE_REGULATORY"/>
    <property type="match status" value="1"/>
</dbReference>
<dbReference type="InterPro" id="IPR011006">
    <property type="entry name" value="CheY-like_superfamily"/>
</dbReference>
<dbReference type="Gene3D" id="6.10.250.690">
    <property type="match status" value="1"/>
</dbReference>